<comment type="caution">
    <text evidence="2">The sequence shown here is derived from an EMBL/GenBank/DDBJ whole genome shotgun (WGS) entry which is preliminary data.</text>
</comment>
<reference evidence="2" key="1">
    <citation type="journal article" date="2014" name="Int. J. Syst. Evol. Microbiol.">
        <title>Complete genome sequence of Corynebacterium casei LMG S-19264T (=DSM 44701T), isolated from a smear-ripened cheese.</title>
        <authorList>
            <consortium name="US DOE Joint Genome Institute (JGI-PGF)"/>
            <person name="Walter F."/>
            <person name="Albersmeier A."/>
            <person name="Kalinowski J."/>
            <person name="Ruckert C."/>
        </authorList>
    </citation>
    <scope>NUCLEOTIDE SEQUENCE</scope>
    <source>
        <strain evidence="2">CGMCC 1.15095</strain>
    </source>
</reference>
<evidence type="ECO:0000256" key="1">
    <source>
        <dbReference type="SAM" id="MobiDB-lite"/>
    </source>
</evidence>
<sequence length="82" mass="8641">MGLASRERGADGLRGAHQNVTRLPREKAGMAASVGVPSTSIGTSAATQSGVADLRDIMCQLSIFPPESGLCSRERLADRFPR</sequence>
<name>A0A916TQ44_9SPHN</name>
<feature type="compositionally biased region" description="Basic and acidic residues" evidence="1">
    <location>
        <begin position="1"/>
        <end position="11"/>
    </location>
</feature>
<keyword evidence="3" id="KW-1185">Reference proteome</keyword>
<dbReference type="Proteomes" id="UP000608154">
    <property type="component" value="Unassembled WGS sequence"/>
</dbReference>
<accession>A0A916TQ44</accession>
<gene>
    <name evidence="2" type="ORF">GCM10011494_08730</name>
</gene>
<evidence type="ECO:0000313" key="2">
    <source>
        <dbReference type="EMBL" id="GGB92610.1"/>
    </source>
</evidence>
<evidence type="ECO:0000313" key="3">
    <source>
        <dbReference type="Proteomes" id="UP000608154"/>
    </source>
</evidence>
<organism evidence="2 3">
    <name type="scientific">Novosphingobium endophyticum</name>
    <dbReference type="NCBI Taxonomy" id="1955250"/>
    <lineage>
        <taxon>Bacteria</taxon>
        <taxon>Pseudomonadati</taxon>
        <taxon>Pseudomonadota</taxon>
        <taxon>Alphaproteobacteria</taxon>
        <taxon>Sphingomonadales</taxon>
        <taxon>Sphingomonadaceae</taxon>
        <taxon>Novosphingobium</taxon>
    </lineage>
</organism>
<protein>
    <submittedName>
        <fullName evidence="2">Uncharacterized protein</fullName>
    </submittedName>
</protein>
<proteinExistence type="predicted"/>
<reference evidence="2" key="2">
    <citation type="submission" date="2020-09" db="EMBL/GenBank/DDBJ databases">
        <authorList>
            <person name="Sun Q."/>
            <person name="Zhou Y."/>
        </authorList>
    </citation>
    <scope>NUCLEOTIDE SEQUENCE</scope>
    <source>
        <strain evidence="2">CGMCC 1.15095</strain>
    </source>
</reference>
<dbReference type="AlphaFoldDB" id="A0A916TQ44"/>
<dbReference type="EMBL" id="BMHK01000004">
    <property type="protein sequence ID" value="GGB92610.1"/>
    <property type="molecule type" value="Genomic_DNA"/>
</dbReference>
<feature type="region of interest" description="Disordered" evidence="1">
    <location>
        <begin position="1"/>
        <end position="43"/>
    </location>
</feature>